<dbReference type="InterPro" id="IPR005135">
    <property type="entry name" value="Endo/exonuclease/phosphatase"/>
</dbReference>
<dbReference type="InterPro" id="IPR027124">
    <property type="entry name" value="Swc5/CFDP1/2"/>
</dbReference>
<dbReference type="AlphaFoldDB" id="A0AAU9UXM8"/>
<gene>
    <name evidence="2" type="ORF">EEDITHA_LOCUS16998</name>
</gene>
<reference evidence="2" key="1">
    <citation type="submission" date="2022-03" db="EMBL/GenBank/DDBJ databases">
        <authorList>
            <person name="Tunstrom K."/>
        </authorList>
    </citation>
    <scope>NUCLEOTIDE SEQUENCE</scope>
</reference>
<dbReference type="PANTHER" id="PTHR23227:SF67">
    <property type="entry name" value="CRANIOFACIAL DEVELOPMENT PROTEIN 2-LIKE"/>
    <property type="match status" value="1"/>
</dbReference>
<name>A0AAU9UXM8_EUPED</name>
<dbReference type="PANTHER" id="PTHR23227">
    <property type="entry name" value="BUCENTAUR RELATED"/>
    <property type="match status" value="1"/>
</dbReference>
<organism evidence="2 3">
    <name type="scientific">Euphydryas editha</name>
    <name type="common">Edith's checkerspot</name>
    <dbReference type="NCBI Taxonomy" id="104508"/>
    <lineage>
        <taxon>Eukaryota</taxon>
        <taxon>Metazoa</taxon>
        <taxon>Ecdysozoa</taxon>
        <taxon>Arthropoda</taxon>
        <taxon>Hexapoda</taxon>
        <taxon>Insecta</taxon>
        <taxon>Pterygota</taxon>
        <taxon>Neoptera</taxon>
        <taxon>Endopterygota</taxon>
        <taxon>Lepidoptera</taxon>
        <taxon>Glossata</taxon>
        <taxon>Ditrysia</taxon>
        <taxon>Papilionoidea</taxon>
        <taxon>Nymphalidae</taxon>
        <taxon>Nymphalinae</taxon>
        <taxon>Euphydryas</taxon>
    </lineage>
</organism>
<evidence type="ECO:0000259" key="1">
    <source>
        <dbReference type="Pfam" id="PF14529"/>
    </source>
</evidence>
<feature type="domain" description="Endonuclease/exonuclease/phosphatase" evidence="1">
    <location>
        <begin position="86"/>
        <end position="221"/>
    </location>
</feature>
<dbReference type="Gene3D" id="3.60.10.10">
    <property type="entry name" value="Endonuclease/exonuclease/phosphatase"/>
    <property type="match status" value="1"/>
</dbReference>
<dbReference type="Proteomes" id="UP001153954">
    <property type="component" value="Unassembled WGS sequence"/>
</dbReference>
<protein>
    <recommendedName>
        <fullName evidence="1">Endonuclease/exonuclease/phosphatase domain-containing protein</fullName>
    </recommendedName>
</protein>
<keyword evidence="3" id="KW-1185">Reference proteome</keyword>
<dbReference type="InterPro" id="IPR036691">
    <property type="entry name" value="Endo/exonu/phosph_ase_sf"/>
</dbReference>
<evidence type="ECO:0000313" key="2">
    <source>
        <dbReference type="EMBL" id="CAH2102354.1"/>
    </source>
</evidence>
<dbReference type="Pfam" id="PF14529">
    <property type="entry name" value="Exo_endo_phos_2"/>
    <property type="match status" value="1"/>
</dbReference>
<dbReference type="EMBL" id="CAKOGL010000025">
    <property type="protein sequence ID" value="CAH2102354.1"/>
    <property type="molecule type" value="Genomic_DNA"/>
</dbReference>
<proteinExistence type="predicted"/>
<comment type="caution">
    <text evidence="2">The sequence shown here is derived from an EMBL/GenBank/DDBJ whole genome shotgun (WGS) entry which is preliminary data.</text>
</comment>
<evidence type="ECO:0000313" key="3">
    <source>
        <dbReference type="Proteomes" id="UP001153954"/>
    </source>
</evidence>
<dbReference type="GO" id="GO:0003824">
    <property type="term" value="F:catalytic activity"/>
    <property type="evidence" value="ECO:0007669"/>
    <property type="project" value="InterPro"/>
</dbReference>
<accession>A0AAU9UXM8</accession>
<dbReference type="SUPFAM" id="SSF56219">
    <property type="entry name" value="DNase I-like"/>
    <property type="match status" value="1"/>
</dbReference>
<sequence>MRIIELEYAISQIKWDIIGLAEVRREGYRIEDRGSYLLYYFGKTKGEKGVGFLVKKQRGTEVHDFIALSERVALLQVNIYGTMFSLIQVYAPTTAASEAEIENMYNDLDEAISKCTKNIIFMGDMNAKIGKPECHERLVMGDYGYGNRNCRGKMFIHFCLQNKLKIVNTMFKKPKKLRWTWMSPDGKSMNEIDFIATNIPKNVQNLNIISKLHHPSDHRMVRITLNIKNNKKSRAHYKNIQNIKAKAINNNTSFANLEDEDDIQKLNSKLETILHSCQRNPEKISSNLKNPNIITQEIKDLNIEKYILKNKKNKTKQEKIKLTKLYRSIHKKIKQNLKNYRIHKISKLLEKTGGIKKAYREIDNTKQLMTQLFNSSGTIVTHRRDLMEVTTNFYKDLYRNVNKTEEISLHKIHNNDSVPQIIETTSEESVLRERRTCM</sequence>